<keyword evidence="2" id="KW-1185">Reference proteome</keyword>
<gene>
    <name evidence="1" type="ORF">I603_2474</name>
</gene>
<dbReference type="Proteomes" id="UP000092484">
    <property type="component" value="Unassembled WGS sequence"/>
</dbReference>
<evidence type="ECO:0000313" key="2">
    <source>
        <dbReference type="Proteomes" id="UP000092484"/>
    </source>
</evidence>
<protein>
    <submittedName>
        <fullName evidence="1">Suppressor of fused protein (SUFU)</fullName>
    </submittedName>
</protein>
<accession>A0A1A7BGG9</accession>
<dbReference type="EMBL" id="LZYB01000006">
    <property type="protein sequence ID" value="OBV10512.1"/>
    <property type="molecule type" value="Genomic_DNA"/>
</dbReference>
<evidence type="ECO:0000313" key="1">
    <source>
        <dbReference type="EMBL" id="OBV10512.1"/>
    </source>
</evidence>
<organism evidence="1 2">
    <name type="scientific">Erythrobacter dokdonensis DSW-74</name>
    <dbReference type="NCBI Taxonomy" id="1300349"/>
    <lineage>
        <taxon>Bacteria</taxon>
        <taxon>Pseudomonadati</taxon>
        <taxon>Pseudomonadota</taxon>
        <taxon>Alphaproteobacteria</taxon>
        <taxon>Sphingomonadales</taxon>
        <taxon>Erythrobacteraceae</taxon>
        <taxon>Erythrobacter/Porphyrobacter group</taxon>
        <taxon>Erythrobacter</taxon>
    </lineage>
</organism>
<dbReference type="STRING" id="1300349.I603_2474"/>
<name>A0A1A7BGG9_9SPHN</name>
<comment type="caution">
    <text evidence="1">The sequence shown here is derived from an EMBL/GenBank/DDBJ whole genome shotgun (WGS) entry which is preliminary data.</text>
</comment>
<reference evidence="1 2" key="1">
    <citation type="submission" date="2016-06" db="EMBL/GenBank/DDBJ databases">
        <title>Genome sequence of Porphyrobacter dokdonensis DSW-74.</title>
        <authorList>
            <person name="Kim J.F."/>
            <person name="Song J.Y."/>
        </authorList>
    </citation>
    <scope>NUCLEOTIDE SEQUENCE [LARGE SCALE GENOMIC DNA]</scope>
    <source>
        <strain evidence="1 2">DSW-74</strain>
    </source>
</reference>
<dbReference type="AlphaFoldDB" id="A0A1A7BGG9"/>
<proteinExistence type="predicted"/>
<sequence>MKVGRKGLLGGGLGGLLGRLFRSGKALDSEPPKPGMITLDDPRYERFFNARLQVWSGAGAVDDDVIAYLVSPEFLGSPAWPTSRQAFRVVRPERSLIIASDGLSDLFVDSDSQEPGFGCEVFIECPDLAGAAFEDIRGSWQFDLIETLARNVANFGGIQAPTRQYGIFSMELPAPASMPAHWLTQRGTVGALINVTVPGRPSYCQFDQDVEIRLVALTILLPDETEYVVAGGAETRAEIAQRLVSAGTGLASPANRRSVLA</sequence>